<dbReference type="Pfam" id="PF00480">
    <property type="entry name" value="ROK"/>
    <property type="match status" value="1"/>
</dbReference>
<comment type="similarity">
    <text evidence="2">Belongs to the ROK (NagC/XylR) family.</text>
</comment>
<dbReference type="Gene3D" id="1.10.10.10">
    <property type="entry name" value="Winged helix-like DNA-binding domain superfamily/Winged helix DNA-binding domain"/>
    <property type="match status" value="1"/>
</dbReference>
<sequence length="408" mass="46122">MRQIKQIDIRERNLKNVYEYVLHNSNVSRAKVAKALELSRPSSSSLVDELISIGALFEDGKKEEDGCVGRNPILIKTDFRCFFCIVLFWKATGIEASVVSMCQEWAAEKRVLYSSHFSVLSVSDYGKRSIAIIRALRKELEKNHHYIGTSVMLPGIVDLHRKGILSHPLGINEDMGKRIVSDIENAGEDAIALFNDNAILGFAAMNQLGLQDKNFLYINLSSGIGAAYFMKGQLFGDAGGKLTQFGHCIVCPGGKKCSCGSRGCLEAEIGEITLREKIQSYIGEKNDYALGEGKYFQWVFERKALDGDFFTEIKEKYIHDLSLAICNASTMVFPDLILLGGFFYLWGEDFLKELKKEINRIGFTYIMQDLHLNYRKEREEEIQIACADYLFSRYYHFTSRGIQGIHLG</sequence>
<comment type="function">
    <text evidence="1">Transcriptional repressor of xylose-utilizing enzymes.</text>
</comment>
<comment type="caution">
    <text evidence="4">The sequence shown here is derived from an EMBL/GenBank/DDBJ whole genome shotgun (WGS) entry which is preliminary data.</text>
</comment>
<protein>
    <recommendedName>
        <fullName evidence="6">HTH marR-type domain-containing protein</fullName>
    </recommendedName>
</protein>
<dbReference type="PANTHER" id="PTHR18964:SF149">
    <property type="entry name" value="BIFUNCTIONAL UDP-N-ACETYLGLUCOSAMINE 2-EPIMERASE_N-ACETYLMANNOSAMINE KINASE"/>
    <property type="match status" value="1"/>
</dbReference>
<keyword evidence="3" id="KW-0859">Xylose metabolism</keyword>
<evidence type="ECO:0008006" key="6">
    <source>
        <dbReference type="Google" id="ProtNLM"/>
    </source>
</evidence>
<dbReference type="AlphaFoldDB" id="G9WKP1"/>
<dbReference type="HOGENOM" id="CLU_036604_13_1_9"/>
<evidence type="ECO:0000313" key="5">
    <source>
        <dbReference type="Proteomes" id="UP000018461"/>
    </source>
</evidence>
<gene>
    <name evidence="4" type="ORF">HMPREF9625_01948</name>
</gene>
<dbReference type="InterPro" id="IPR036390">
    <property type="entry name" value="WH_DNA-bd_sf"/>
</dbReference>
<keyword evidence="5" id="KW-1185">Reference proteome</keyword>
<dbReference type="InterPro" id="IPR043129">
    <property type="entry name" value="ATPase_NBD"/>
</dbReference>
<evidence type="ECO:0000256" key="2">
    <source>
        <dbReference type="ARBA" id="ARBA00006479"/>
    </source>
</evidence>
<evidence type="ECO:0000256" key="1">
    <source>
        <dbReference type="ARBA" id="ARBA00002486"/>
    </source>
</evidence>
<evidence type="ECO:0000256" key="3">
    <source>
        <dbReference type="ARBA" id="ARBA00022629"/>
    </source>
</evidence>
<dbReference type="PANTHER" id="PTHR18964">
    <property type="entry name" value="ROK (REPRESSOR, ORF, KINASE) FAMILY"/>
    <property type="match status" value="1"/>
</dbReference>
<dbReference type="RefSeq" id="WP_009535772.1">
    <property type="nucleotide sequence ID" value="NZ_KE148312.1"/>
</dbReference>
<dbReference type="EMBL" id="AFZC02000002">
    <property type="protein sequence ID" value="EHL13883.1"/>
    <property type="molecule type" value="Genomic_DNA"/>
</dbReference>
<reference evidence="4" key="1">
    <citation type="submission" date="2011-08" db="EMBL/GenBank/DDBJ databases">
        <authorList>
            <consortium name="The Broad Institute Genome Sequencing Platform"/>
            <person name="Earl A."/>
            <person name="Ward D."/>
            <person name="Feldgarden M."/>
            <person name="Gevers D."/>
            <person name="Sizova M."/>
            <person name="Hazen A."/>
            <person name="Epstein S."/>
            <person name="Young S.K."/>
            <person name="Zeng Q."/>
            <person name="Gargeya S."/>
            <person name="Fitzgerald M."/>
            <person name="Haas B."/>
            <person name="Abouelleil A."/>
            <person name="Alvarado L."/>
            <person name="Arachchi H.M."/>
            <person name="Berlin A."/>
            <person name="Brown A."/>
            <person name="Chapman S.B."/>
            <person name="Chen Z."/>
            <person name="Dunbar C."/>
            <person name="Freedman E."/>
            <person name="Gearin G."/>
            <person name="Gellesch M."/>
            <person name="Goldberg J."/>
            <person name="Griggs A."/>
            <person name="Gujja S."/>
            <person name="Heiman D."/>
            <person name="Howarth C."/>
            <person name="Larson L."/>
            <person name="Lui A."/>
            <person name="MacDonald P.J.P."/>
            <person name="Montmayeur A."/>
            <person name="Murphy C."/>
            <person name="Neiman D."/>
            <person name="Pearson M."/>
            <person name="Priest M."/>
            <person name="Roberts A."/>
            <person name="Saif S."/>
            <person name="Shea T."/>
            <person name="Shenoy N."/>
            <person name="Sisk P."/>
            <person name="Stolte C."/>
            <person name="Sykes S."/>
            <person name="Wortman J."/>
            <person name="Nusbaum C."/>
            <person name="Birren B."/>
        </authorList>
    </citation>
    <scope>NUCLEOTIDE SEQUENCE [LARGE SCALE GENOMIC DNA]</scope>
    <source>
        <strain evidence="4">ACB1</strain>
    </source>
</reference>
<dbReference type="InterPro" id="IPR036388">
    <property type="entry name" value="WH-like_DNA-bd_sf"/>
</dbReference>
<name>G9WKP1_9FIRM</name>
<dbReference type="SUPFAM" id="SSF53067">
    <property type="entry name" value="Actin-like ATPase domain"/>
    <property type="match status" value="1"/>
</dbReference>
<keyword evidence="3" id="KW-0119">Carbohydrate metabolism</keyword>
<dbReference type="GO" id="GO:0042732">
    <property type="term" value="P:D-xylose metabolic process"/>
    <property type="evidence" value="ECO:0007669"/>
    <property type="project" value="UniProtKB-KW"/>
</dbReference>
<evidence type="ECO:0000313" key="4">
    <source>
        <dbReference type="EMBL" id="EHL13883.1"/>
    </source>
</evidence>
<accession>G9WKP1</accession>
<reference evidence="4" key="2">
    <citation type="submission" date="2013-03" db="EMBL/GenBank/DDBJ databases">
        <title>The Genome Sequence of Oribacterium sp. ACB1.</title>
        <authorList>
            <consortium name="The Broad Institute Genomics Platform"/>
            <consortium name="The Broad Institute Genome Sequencing Center for Infectious Disease"/>
            <person name="Earl A."/>
            <person name="Ward D."/>
            <person name="Feldgarden M."/>
            <person name="Gevers D."/>
            <person name="Sizova M."/>
            <person name="Hazen A."/>
            <person name="Epstein S."/>
            <person name="Walker B."/>
            <person name="Young S."/>
            <person name="Zeng Q."/>
            <person name="Gargeya S."/>
            <person name="Fitzgerald M."/>
            <person name="Haas B."/>
            <person name="Abouelleil A."/>
            <person name="Allen A.W."/>
            <person name="Alvarado L."/>
            <person name="Arachchi H.M."/>
            <person name="Berlin A.M."/>
            <person name="Chapman S.B."/>
            <person name="Gainer-Dewar J."/>
            <person name="Goldberg J."/>
            <person name="Griggs A."/>
            <person name="Gujja S."/>
            <person name="Hansen M."/>
            <person name="Howarth C."/>
            <person name="Imamovic A."/>
            <person name="Ireland A."/>
            <person name="Larimer J."/>
            <person name="McCowan C."/>
            <person name="Murphy C."/>
            <person name="Pearson M."/>
            <person name="Poon T.W."/>
            <person name="Priest M."/>
            <person name="Roberts A."/>
            <person name="Saif S."/>
            <person name="Shea T."/>
            <person name="Sisk P."/>
            <person name="Sykes S."/>
            <person name="Wortman J."/>
            <person name="Nusbaum C."/>
            <person name="Birren B."/>
        </authorList>
    </citation>
    <scope>NUCLEOTIDE SEQUENCE [LARGE SCALE GENOMIC DNA]</scope>
    <source>
        <strain evidence="4">ACB1</strain>
    </source>
</reference>
<dbReference type="Gene3D" id="3.30.420.40">
    <property type="match status" value="2"/>
</dbReference>
<dbReference type="InterPro" id="IPR000600">
    <property type="entry name" value="ROK"/>
</dbReference>
<dbReference type="Proteomes" id="UP000018461">
    <property type="component" value="Unassembled WGS sequence"/>
</dbReference>
<dbReference type="PATRIC" id="fig|796943.3.peg.302"/>
<dbReference type="STRING" id="796943.HMPREF9625_01948"/>
<dbReference type="SUPFAM" id="SSF46785">
    <property type="entry name" value="Winged helix' DNA-binding domain"/>
    <property type="match status" value="1"/>
</dbReference>
<proteinExistence type="inferred from homology"/>
<organism evidence="4 5">
    <name type="scientific">Oribacterium parvum ACB1</name>
    <dbReference type="NCBI Taxonomy" id="796943"/>
    <lineage>
        <taxon>Bacteria</taxon>
        <taxon>Bacillati</taxon>
        <taxon>Bacillota</taxon>
        <taxon>Clostridia</taxon>
        <taxon>Lachnospirales</taxon>
        <taxon>Lachnospiraceae</taxon>
        <taxon>Oribacterium</taxon>
    </lineage>
</organism>